<comment type="caution">
    <text evidence="1">The sequence shown here is derived from an EMBL/GenBank/DDBJ whole genome shotgun (WGS) entry which is preliminary data.</text>
</comment>
<dbReference type="RefSeq" id="WP_170300571.1">
    <property type="nucleotide sequence ID" value="NZ_BJXR01000078.1"/>
</dbReference>
<evidence type="ECO:0000313" key="2">
    <source>
        <dbReference type="EMBL" id="SEU41724.1"/>
    </source>
</evidence>
<dbReference type="EMBL" id="BJXR01000078">
    <property type="protein sequence ID" value="GEN13337.1"/>
    <property type="molecule type" value="Genomic_DNA"/>
</dbReference>
<sequence>MKALKHLRVAVALAAVFGVTTGFTTQSAPTSECAPFCYKHPITGQLICTAPCP</sequence>
<gene>
    <name evidence="1" type="ORF">MFU01_83740</name>
    <name evidence="2" type="ORF">SAMN05443572_11762</name>
</gene>
<reference evidence="2 3" key="1">
    <citation type="submission" date="2016-10" db="EMBL/GenBank/DDBJ databases">
        <authorList>
            <person name="Varghese N."/>
            <person name="Submissions S."/>
        </authorList>
    </citation>
    <scope>NUCLEOTIDE SEQUENCE [LARGE SCALE GENOMIC DNA]</scope>
    <source>
        <strain evidence="2 3">DSM 16525</strain>
    </source>
</reference>
<name>A0A511TGN8_MYXFU</name>
<protein>
    <submittedName>
        <fullName evidence="1">Uncharacterized protein</fullName>
    </submittedName>
</protein>
<proteinExistence type="predicted"/>
<evidence type="ECO:0000313" key="1">
    <source>
        <dbReference type="EMBL" id="GEN13337.1"/>
    </source>
</evidence>
<evidence type="ECO:0000313" key="4">
    <source>
        <dbReference type="Proteomes" id="UP000321514"/>
    </source>
</evidence>
<reference evidence="1 4" key="2">
    <citation type="submission" date="2019-07" db="EMBL/GenBank/DDBJ databases">
        <title>Whole genome shotgun sequence of Myxococcus fulvus NBRC 100333.</title>
        <authorList>
            <person name="Hosoyama A."/>
            <person name="Uohara A."/>
            <person name="Ohji S."/>
            <person name="Ichikawa N."/>
        </authorList>
    </citation>
    <scope>NUCLEOTIDE SEQUENCE [LARGE SCALE GENOMIC DNA]</scope>
    <source>
        <strain evidence="1 4">NBRC 100333</strain>
    </source>
</reference>
<keyword evidence="3" id="KW-1185">Reference proteome</keyword>
<organism evidence="1 4">
    <name type="scientific">Myxococcus fulvus</name>
    <dbReference type="NCBI Taxonomy" id="33"/>
    <lineage>
        <taxon>Bacteria</taxon>
        <taxon>Pseudomonadati</taxon>
        <taxon>Myxococcota</taxon>
        <taxon>Myxococcia</taxon>
        <taxon>Myxococcales</taxon>
        <taxon>Cystobacterineae</taxon>
        <taxon>Myxococcaceae</taxon>
        <taxon>Myxococcus</taxon>
    </lineage>
</organism>
<dbReference type="EMBL" id="FOIB01000017">
    <property type="protein sequence ID" value="SEU41724.1"/>
    <property type="molecule type" value="Genomic_DNA"/>
</dbReference>
<dbReference type="Proteomes" id="UP000321514">
    <property type="component" value="Unassembled WGS sequence"/>
</dbReference>
<accession>A0A511TGN8</accession>
<evidence type="ECO:0000313" key="3">
    <source>
        <dbReference type="Proteomes" id="UP000183760"/>
    </source>
</evidence>
<dbReference type="AlphaFoldDB" id="A0A511TGN8"/>
<dbReference type="Proteomes" id="UP000183760">
    <property type="component" value="Unassembled WGS sequence"/>
</dbReference>